<accession>A0A9X3A5H8</accession>
<keyword evidence="4" id="KW-1185">Reference proteome</keyword>
<evidence type="ECO:0000313" key="4">
    <source>
        <dbReference type="Proteomes" id="UP001141259"/>
    </source>
</evidence>
<organism evidence="3 4">
    <name type="scientific">Umezawaea endophytica</name>
    <dbReference type="NCBI Taxonomy" id="1654476"/>
    <lineage>
        <taxon>Bacteria</taxon>
        <taxon>Bacillati</taxon>
        <taxon>Actinomycetota</taxon>
        <taxon>Actinomycetes</taxon>
        <taxon>Pseudonocardiales</taxon>
        <taxon>Pseudonocardiaceae</taxon>
        <taxon>Umezawaea</taxon>
    </lineage>
</organism>
<dbReference type="SFLD" id="SFLDS00005">
    <property type="entry name" value="Isoprenoid_Synthase_Type_I"/>
    <property type="match status" value="1"/>
</dbReference>
<evidence type="ECO:0008006" key="5">
    <source>
        <dbReference type="Google" id="ProtNLM"/>
    </source>
</evidence>
<dbReference type="InterPro" id="IPR008949">
    <property type="entry name" value="Isoprenoid_synthase_dom_sf"/>
</dbReference>
<evidence type="ECO:0000256" key="2">
    <source>
        <dbReference type="SAM" id="MobiDB-lite"/>
    </source>
</evidence>
<comment type="caution">
    <text evidence="3">The sequence shown here is derived from an EMBL/GenBank/DDBJ whole genome shotgun (WGS) entry which is preliminary data.</text>
</comment>
<name>A0A9X3A5H8_9PSEU</name>
<gene>
    <name evidence="3" type="ORF">NZH93_43910</name>
</gene>
<keyword evidence="1" id="KW-0456">Lyase</keyword>
<proteinExistence type="predicted"/>
<dbReference type="InterPro" id="IPR034686">
    <property type="entry name" value="Terpene_cyclase-like_2"/>
</dbReference>
<evidence type="ECO:0000313" key="3">
    <source>
        <dbReference type="EMBL" id="MCS7483824.1"/>
    </source>
</evidence>
<dbReference type="SFLD" id="SFLDG01020">
    <property type="entry name" value="Terpene_Cyclase_Like_2"/>
    <property type="match status" value="1"/>
</dbReference>
<dbReference type="SUPFAM" id="SSF48576">
    <property type="entry name" value="Terpenoid synthases"/>
    <property type="match status" value="1"/>
</dbReference>
<sequence>MTESTRTTTSTAPSGDGVPALPPIYCPIQPSVHPAALVNRNAIQWMRDRGFCESPAVRRRLEVSNVAGFVARILPQGDSSTLEAITKLHLWAFAFDDSIEQLAVRNLAEAADRQSYLVRILDAPRSALLADDPYVHSFREVWELFQDLASPAVLRRWVEQFRMFASGVVWGCVYRQLDVIPTSDTVTTIRIQDAAGGCTGTGLVEVAGRFEVADEDLARSDVRALTDMTHVILAWDNDIYSYPLESGKQIEHVNLVTTLVVHDSLTERQALIKAINMRNRAMWCYTSHRRKVFAPEGGPLQRYLRGLDHLIRGHLDWALNSTRRYDSGEHPVPALVLQEESATQIDGHDLTQPIDLPTIRWWWDDIHGGTGGGERGLHASSDSPSFDDRAPR</sequence>
<dbReference type="EMBL" id="JANYMP010000037">
    <property type="protein sequence ID" value="MCS7483824.1"/>
    <property type="molecule type" value="Genomic_DNA"/>
</dbReference>
<dbReference type="Gene3D" id="1.10.600.10">
    <property type="entry name" value="Farnesyl Diphosphate Synthase"/>
    <property type="match status" value="1"/>
</dbReference>
<dbReference type="AlphaFoldDB" id="A0A9X3A5H8"/>
<protein>
    <recommendedName>
        <fullName evidence="5">Terpene synthase</fullName>
    </recommendedName>
</protein>
<dbReference type="GO" id="GO:0010333">
    <property type="term" value="F:terpene synthase activity"/>
    <property type="evidence" value="ECO:0007669"/>
    <property type="project" value="InterPro"/>
</dbReference>
<dbReference type="RefSeq" id="WP_259629276.1">
    <property type="nucleotide sequence ID" value="NZ_JANYMP010000037.1"/>
</dbReference>
<evidence type="ECO:0000256" key="1">
    <source>
        <dbReference type="ARBA" id="ARBA00023239"/>
    </source>
</evidence>
<dbReference type="Pfam" id="PF19086">
    <property type="entry name" value="Terpene_syn_C_2"/>
    <property type="match status" value="1"/>
</dbReference>
<dbReference type="Proteomes" id="UP001141259">
    <property type="component" value="Unassembled WGS sequence"/>
</dbReference>
<reference evidence="3" key="1">
    <citation type="submission" date="2022-08" db="EMBL/GenBank/DDBJ databases">
        <authorList>
            <person name="Tistechok S."/>
            <person name="Samborskyy M."/>
            <person name="Roman I."/>
        </authorList>
    </citation>
    <scope>NUCLEOTIDE SEQUENCE</scope>
    <source>
        <strain evidence="3">DSM 103496</strain>
    </source>
</reference>
<feature type="region of interest" description="Disordered" evidence="2">
    <location>
        <begin position="373"/>
        <end position="392"/>
    </location>
</feature>